<feature type="domain" description="C3H1-type" evidence="6">
    <location>
        <begin position="184"/>
        <end position="212"/>
    </location>
</feature>
<dbReference type="Proteomes" id="UP000004994">
    <property type="component" value="Unassembled WGS sequence"/>
</dbReference>
<keyword evidence="8" id="KW-1185">Reference proteome</keyword>
<dbReference type="PANTHER" id="PTHR33400">
    <property type="entry name" value="ZINC FINGER CCCH DOMAIN-CONTAINING PROTEIN 6-RELATED"/>
    <property type="match status" value="1"/>
</dbReference>
<dbReference type="PROSITE" id="PS50103">
    <property type="entry name" value="ZF_C3H1"/>
    <property type="match status" value="1"/>
</dbReference>
<feature type="zinc finger region" description="C3H1-type" evidence="5">
    <location>
        <begin position="184"/>
        <end position="212"/>
    </location>
</feature>
<evidence type="ECO:0000256" key="3">
    <source>
        <dbReference type="ARBA" id="ARBA00022833"/>
    </source>
</evidence>
<evidence type="ECO:0000256" key="4">
    <source>
        <dbReference type="ARBA" id="ARBA00023125"/>
    </source>
</evidence>
<dbReference type="InterPro" id="IPR036855">
    <property type="entry name" value="Znf_CCCH_sf"/>
</dbReference>
<dbReference type="SUPFAM" id="SSF90229">
    <property type="entry name" value="CCCH zinc finger"/>
    <property type="match status" value="1"/>
</dbReference>
<evidence type="ECO:0000256" key="1">
    <source>
        <dbReference type="ARBA" id="ARBA00022723"/>
    </source>
</evidence>
<evidence type="ECO:0000256" key="5">
    <source>
        <dbReference type="PROSITE-ProRule" id="PRU00723"/>
    </source>
</evidence>
<keyword evidence="1 5" id="KW-0479">Metal-binding</keyword>
<dbReference type="STRING" id="4081.A0A494GA50"/>
<evidence type="ECO:0000256" key="2">
    <source>
        <dbReference type="ARBA" id="ARBA00022771"/>
    </source>
</evidence>
<dbReference type="GO" id="GO:0008270">
    <property type="term" value="F:zinc ion binding"/>
    <property type="evidence" value="ECO:0007669"/>
    <property type="project" value="UniProtKB-KW"/>
</dbReference>
<keyword evidence="4" id="KW-0238">DNA-binding</keyword>
<evidence type="ECO:0000313" key="7">
    <source>
        <dbReference type="EnsemblPlants" id="Solyc00g198360.1.1"/>
    </source>
</evidence>
<accession>A0A494GA50</accession>
<dbReference type="PaxDb" id="4081-Solyc00g198360.1.1"/>
<evidence type="ECO:0000259" key="6">
    <source>
        <dbReference type="PROSITE" id="PS50103"/>
    </source>
</evidence>
<organism evidence="7">
    <name type="scientific">Solanum lycopersicum</name>
    <name type="common">Tomato</name>
    <name type="synonym">Lycopersicon esculentum</name>
    <dbReference type="NCBI Taxonomy" id="4081"/>
    <lineage>
        <taxon>Eukaryota</taxon>
        <taxon>Viridiplantae</taxon>
        <taxon>Streptophyta</taxon>
        <taxon>Embryophyta</taxon>
        <taxon>Tracheophyta</taxon>
        <taxon>Spermatophyta</taxon>
        <taxon>Magnoliopsida</taxon>
        <taxon>eudicotyledons</taxon>
        <taxon>Gunneridae</taxon>
        <taxon>Pentapetalae</taxon>
        <taxon>asterids</taxon>
        <taxon>lamiids</taxon>
        <taxon>Solanales</taxon>
        <taxon>Solanaceae</taxon>
        <taxon>Solanoideae</taxon>
        <taxon>Solaneae</taxon>
        <taxon>Solanum</taxon>
        <taxon>Solanum subgen. Lycopersicon</taxon>
    </lineage>
</organism>
<sequence length="230" mass="25724">MRVIEAVFPNKFAIPPNSYNLSNLEQGYDDSQTQIVRTISIEEEAPLHDLTVLIATVVAALQEQGSLIDANLFVRLLLNRMNERGMATNVVSLNAAHAESAKFVPLTMTKPNIRESKSIIYSTSELDLKNIKKSLPKLTLSPNVGPSSKMNTHKDINNFCNSLIKQRGEKTESMVDESLQKPISCSRKPCIFFNKPKGCRKGFSCHFLHDISGKKRFGKTSADRDSKRLK</sequence>
<reference evidence="7" key="2">
    <citation type="submission" date="2019-04" db="UniProtKB">
        <authorList>
            <consortium name="EnsemblPlants"/>
        </authorList>
    </citation>
    <scope>IDENTIFICATION</scope>
    <source>
        <strain evidence="7">cv. Heinz 1706</strain>
    </source>
</reference>
<dbReference type="InParanoid" id="A0A494GA50"/>
<keyword evidence="3 5" id="KW-0862">Zinc</keyword>
<name>A0A494GA50_SOLLC</name>
<protein>
    <recommendedName>
        <fullName evidence="6">C3H1-type domain-containing protein</fullName>
    </recommendedName>
</protein>
<evidence type="ECO:0000313" key="8">
    <source>
        <dbReference type="Proteomes" id="UP000004994"/>
    </source>
</evidence>
<reference evidence="7" key="1">
    <citation type="journal article" date="2012" name="Nature">
        <title>The tomato genome sequence provides insights into fleshy fruit evolution.</title>
        <authorList>
            <consortium name="Tomato Genome Consortium"/>
        </authorList>
    </citation>
    <scope>NUCLEOTIDE SEQUENCE [LARGE SCALE GENOMIC DNA]</scope>
    <source>
        <strain evidence="7">cv. Heinz 1706</strain>
    </source>
</reference>
<dbReference type="GO" id="GO:0003677">
    <property type="term" value="F:DNA binding"/>
    <property type="evidence" value="ECO:0007669"/>
    <property type="project" value="UniProtKB-KW"/>
</dbReference>
<keyword evidence="2 5" id="KW-0863">Zinc-finger</keyword>
<dbReference type="AlphaFoldDB" id="A0A494GA50"/>
<dbReference type="InterPro" id="IPR000571">
    <property type="entry name" value="Znf_CCCH"/>
</dbReference>
<proteinExistence type="predicted"/>
<dbReference type="Gramene" id="Solyc00g198360.1.1">
    <property type="protein sequence ID" value="Solyc00g198360.1.1"/>
    <property type="gene ID" value="Solyc00g198360.1"/>
</dbReference>
<dbReference type="EnsemblPlants" id="Solyc00g198360.1.1">
    <property type="protein sequence ID" value="Solyc00g198360.1.1"/>
    <property type="gene ID" value="Solyc00g198360.1"/>
</dbReference>
<dbReference type="PANTHER" id="PTHR33400:SF11">
    <property type="entry name" value="C3H1-TYPE DOMAIN-CONTAINING PROTEIN"/>
    <property type="match status" value="1"/>
</dbReference>